<keyword evidence="4 8" id="KW-0175">Coiled coil</keyword>
<proteinExistence type="inferred from homology"/>
<evidence type="ECO:0000256" key="9">
    <source>
        <dbReference type="SAM" id="MobiDB-lite"/>
    </source>
</evidence>
<dbReference type="InterPro" id="IPR015048">
    <property type="entry name" value="DUF1899"/>
</dbReference>
<dbReference type="InterPro" id="IPR036322">
    <property type="entry name" value="WD40_repeat_dom_sf"/>
</dbReference>
<name>A0A8B7XZ78_ACAPL</name>
<evidence type="ECO:0000256" key="7">
    <source>
        <dbReference type="RuleBase" id="RU280818"/>
    </source>
</evidence>
<dbReference type="Pfam" id="PF16300">
    <property type="entry name" value="WD40_4"/>
    <property type="match status" value="1"/>
</dbReference>
<evidence type="ECO:0000313" key="12">
    <source>
        <dbReference type="RefSeq" id="XP_022085071.1"/>
    </source>
</evidence>
<dbReference type="SMART" id="SM01167">
    <property type="entry name" value="DUF1900"/>
    <property type="match status" value="1"/>
</dbReference>
<feature type="coiled-coil region" evidence="8">
    <location>
        <begin position="678"/>
        <end position="712"/>
    </location>
</feature>
<feature type="compositionally biased region" description="Low complexity" evidence="9">
    <location>
        <begin position="455"/>
        <end position="471"/>
    </location>
</feature>
<feature type="repeat" description="WD" evidence="6">
    <location>
        <begin position="181"/>
        <end position="222"/>
    </location>
</feature>
<dbReference type="PROSITE" id="PS00678">
    <property type="entry name" value="WD_REPEATS_1"/>
    <property type="match status" value="1"/>
</dbReference>
<evidence type="ECO:0000256" key="4">
    <source>
        <dbReference type="ARBA" id="ARBA00023054"/>
    </source>
</evidence>
<dbReference type="Proteomes" id="UP000694845">
    <property type="component" value="Unplaced"/>
</dbReference>
<dbReference type="RefSeq" id="XP_022085071.1">
    <property type="nucleotide sequence ID" value="XM_022229379.1"/>
</dbReference>
<feature type="compositionally biased region" description="Low complexity" evidence="9">
    <location>
        <begin position="509"/>
        <end position="534"/>
    </location>
</feature>
<keyword evidence="3 7" id="KW-0677">Repeat</keyword>
<feature type="compositionally biased region" description="Basic and acidic residues" evidence="9">
    <location>
        <begin position="481"/>
        <end position="490"/>
    </location>
</feature>
<evidence type="ECO:0000256" key="8">
    <source>
        <dbReference type="SAM" id="Coils"/>
    </source>
</evidence>
<dbReference type="InterPro" id="IPR019775">
    <property type="entry name" value="WD40_repeat_CS"/>
</dbReference>
<dbReference type="Pfam" id="PF00400">
    <property type="entry name" value="WD40"/>
    <property type="match status" value="1"/>
</dbReference>
<sequence length="715" mass="79328">MFAGTTGKDMPGFRGMRYSKFRHVYGNPYRREKCYNNIPITKNSHDAFFCAVNPKFVAVVLESQGGGAFLVIPIDKYGRQDALNNRLTGHKGPVLDIKWNPFNDNEIASCSDDGTAKVWYIPDDSVPTENNATLLADLVKHTRRVIQIEWHPTASGILLSASQDNKIIIWDVQQEKVFKIIDCHRDRINCVAWSWVGDLLATTSKDKKIRIIDARSGEVLKIGEGHTGTKSSKVAFAGNTDYLVTTGTARSSTRQIAVWKQDDLSKPMEMMDIDSGTGVQLLFYDPDSRVAFVGGKGDGSIRYFEISPGEEPCIFRLNEFITSMPQCGMGIMPKRGLDRKQCELVRFYKLHVSKGVCEPVSMIVPRKSEAFQEDIYPPTPSNEPALTAQSWIAGMDSPPKMVRLEEHGTSSVASTPVRPSLRESVIQTKAKAPSKSEDAGRGLSSRPTKEEGMDSSYTPSWSSSGTRVSSTRRIELSSPSMRREEVEKENVVPAESSSLHSAPPPAPEPEVSTLSEVSSISSSHSGGSEGHPSIASRMAMFEDGSKRGWRRTGSVDSGIPSSSTKIILRDTIREDDSSVFVLKDSGDRSPQRKSPRRTFSTESKEVIRIEREPERERGTSMSLEDQMIRSNGDGSETAGKASQSASDVNTRRDFMTSKDLGMDQLSPGEEGTMLRKAYLRQQEEIKQLKSQLMLKDQRIRQLEREIEDLTLSSEA</sequence>
<feature type="repeat" description="WD" evidence="6">
    <location>
        <begin position="87"/>
        <end position="119"/>
    </location>
</feature>
<feature type="region of interest" description="Disordered" evidence="9">
    <location>
        <begin position="406"/>
        <end position="537"/>
    </location>
</feature>
<evidence type="ECO:0000313" key="11">
    <source>
        <dbReference type="Proteomes" id="UP000694845"/>
    </source>
</evidence>
<gene>
    <name evidence="12" type="primary">LOC110976263</name>
</gene>
<dbReference type="OrthoDB" id="1850764at2759"/>
<dbReference type="PROSITE" id="PS50294">
    <property type="entry name" value="WD_REPEATS_REGION"/>
    <property type="match status" value="2"/>
</dbReference>
<dbReference type="GeneID" id="110976263"/>
<dbReference type="PANTHER" id="PTHR10856:SF44">
    <property type="entry name" value="CORONIN"/>
    <property type="match status" value="1"/>
</dbReference>
<dbReference type="InterPro" id="IPR015943">
    <property type="entry name" value="WD40/YVTN_repeat-like_dom_sf"/>
</dbReference>
<comment type="similarity">
    <text evidence="1 7">Belongs to the WD repeat coronin family.</text>
</comment>
<dbReference type="Gene3D" id="2.130.10.10">
    <property type="entry name" value="YVTN repeat-like/Quinoprotein amine dehydrogenase"/>
    <property type="match status" value="1"/>
</dbReference>
<evidence type="ECO:0000256" key="5">
    <source>
        <dbReference type="ARBA" id="ARBA00023203"/>
    </source>
</evidence>
<dbReference type="SMART" id="SM00320">
    <property type="entry name" value="WD40"/>
    <property type="match status" value="5"/>
</dbReference>
<dbReference type="Pfam" id="PF08953">
    <property type="entry name" value="DUF1899"/>
    <property type="match status" value="1"/>
</dbReference>
<dbReference type="SUPFAM" id="SSF50978">
    <property type="entry name" value="WD40 repeat-like"/>
    <property type="match status" value="1"/>
</dbReference>
<evidence type="ECO:0000256" key="6">
    <source>
        <dbReference type="PROSITE-ProRule" id="PRU00221"/>
    </source>
</evidence>
<keyword evidence="11" id="KW-1185">Reference proteome</keyword>
<dbReference type="InterPro" id="IPR015505">
    <property type="entry name" value="Coronin"/>
</dbReference>
<evidence type="ECO:0000256" key="2">
    <source>
        <dbReference type="ARBA" id="ARBA00022574"/>
    </source>
</evidence>
<accession>A0A8B7XZ78</accession>
<dbReference type="InterPro" id="IPR024977">
    <property type="entry name" value="Apc4-like_WD40_dom"/>
</dbReference>
<feature type="domain" description="DUF1899" evidence="10">
    <location>
        <begin position="14"/>
        <end position="78"/>
    </location>
</feature>
<dbReference type="InterPro" id="IPR001680">
    <property type="entry name" value="WD40_rpt"/>
</dbReference>
<dbReference type="PROSITE" id="PS50082">
    <property type="entry name" value="WD_REPEATS_2"/>
    <property type="match status" value="3"/>
</dbReference>
<evidence type="ECO:0000256" key="1">
    <source>
        <dbReference type="ARBA" id="ARBA00009482"/>
    </source>
</evidence>
<dbReference type="PANTHER" id="PTHR10856">
    <property type="entry name" value="CORONIN"/>
    <property type="match status" value="1"/>
</dbReference>
<dbReference type="FunFam" id="2.130.10.10:FF:000502">
    <property type="entry name" value="Coronin"/>
    <property type="match status" value="1"/>
</dbReference>
<protein>
    <recommendedName>
        <fullName evidence="7">Coronin</fullName>
    </recommendedName>
</protein>
<feature type="region of interest" description="Disordered" evidence="9">
    <location>
        <begin position="576"/>
        <end position="668"/>
    </location>
</feature>
<evidence type="ECO:0000256" key="3">
    <source>
        <dbReference type="ARBA" id="ARBA00022737"/>
    </source>
</evidence>
<feature type="repeat" description="WD" evidence="6">
    <location>
        <begin position="138"/>
        <end position="180"/>
    </location>
</feature>
<dbReference type="GO" id="GO:0051015">
    <property type="term" value="F:actin filament binding"/>
    <property type="evidence" value="ECO:0007669"/>
    <property type="project" value="TreeGrafter"/>
</dbReference>
<feature type="compositionally biased region" description="Basic and acidic residues" evidence="9">
    <location>
        <begin position="602"/>
        <end position="618"/>
    </location>
</feature>
<feature type="compositionally biased region" description="Polar residues" evidence="9">
    <location>
        <begin position="619"/>
        <end position="648"/>
    </location>
</feature>
<keyword evidence="2 6" id="KW-0853">WD repeat</keyword>
<reference evidence="12" key="1">
    <citation type="submission" date="2025-08" db="UniProtKB">
        <authorList>
            <consortium name="RefSeq"/>
        </authorList>
    </citation>
    <scope>IDENTIFICATION</scope>
</reference>
<dbReference type="SMART" id="SM01166">
    <property type="entry name" value="DUF1899"/>
    <property type="match status" value="1"/>
</dbReference>
<keyword evidence="5" id="KW-0009">Actin-binding</keyword>
<evidence type="ECO:0000259" key="10">
    <source>
        <dbReference type="SMART" id="SM01166"/>
    </source>
</evidence>
<dbReference type="Pfam" id="PF12894">
    <property type="entry name" value="ANAPC4_WD40"/>
    <property type="match status" value="1"/>
</dbReference>
<dbReference type="KEGG" id="aplc:110976263"/>
<organism evidence="11 12">
    <name type="scientific">Acanthaster planci</name>
    <name type="common">Crown-of-thorns starfish</name>
    <dbReference type="NCBI Taxonomy" id="133434"/>
    <lineage>
        <taxon>Eukaryota</taxon>
        <taxon>Metazoa</taxon>
        <taxon>Echinodermata</taxon>
        <taxon>Eleutherozoa</taxon>
        <taxon>Asterozoa</taxon>
        <taxon>Asteroidea</taxon>
        <taxon>Valvatacea</taxon>
        <taxon>Valvatida</taxon>
        <taxon>Acanthasteridae</taxon>
        <taxon>Acanthaster</taxon>
    </lineage>
</organism>
<dbReference type="AlphaFoldDB" id="A0A8B7XZ78"/>